<keyword evidence="2" id="KW-1185">Reference proteome</keyword>
<dbReference type="AlphaFoldDB" id="A0A562SYB6"/>
<dbReference type="InterPro" id="IPR005564">
    <property type="entry name" value="Major_capsid_GpE"/>
</dbReference>
<evidence type="ECO:0000313" key="1">
    <source>
        <dbReference type="EMBL" id="TWI86302.1"/>
    </source>
</evidence>
<evidence type="ECO:0000313" key="2">
    <source>
        <dbReference type="Proteomes" id="UP000316778"/>
    </source>
</evidence>
<organism evidence="1 2">
    <name type="scientific">Chitinophaga japonensis</name>
    <name type="common">Flexibacter japonensis</name>
    <dbReference type="NCBI Taxonomy" id="104662"/>
    <lineage>
        <taxon>Bacteria</taxon>
        <taxon>Pseudomonadati</taxon>
        <taxon>Bacteroidota</taxon>
        <taxon>Chitinophagia</taxon>
        <taxon>Chitinophagales</taxon>
        <taxon>Chitinophagaceae</taxon>
        <taxon>Chitinophaga</taxon>
    </lineage>
</organism>
<dbReference type="EMBL" id="VLLG01000004">
    <property type="protein sequence ID" value="TWI86302.1"/>
    <property type="molecule type" value="Genomic_DNA"/>
</dbReference>
<reference evidence="1 2" key="1">
    <citation type="journal article" date="2013" name="Stand. Genomic Sci.">
        <title>Genomic Encyclopedia of Type Strains, Phase I: The one thousand microbial genomes (KMG-I) project.</title>
        <authorList>
            <person name="Kyrpides N.C."/>
            <person name="Woyke T."/>
            <person name="Eisen J.A."/>
            <person name="Garrity G."/>
            <person name="Lilburn T.G."/>
            <person name="Beck B.J."/>
            <person name="Whitman W.B."/>
            <person name="Hugenholtz P."/>
            <person name="Klenk H.P."/>
        </authorList>
    </citation>
    <scope>NUCLEOTIDE SEQUENCE [LARGE SCALE GENOMIC DNA]</scope>
    <source>
        <strain evidence="1 2">DSM 13484</strain>
    </source>
</reference>
<gene>
    <name evidence="1" type="ORF">LX66_3556</name>
</gene>
<protein>
    <submittedName>
        <fullName evidence="1">Major capsid protein E</fullName>
    </submittedName>
</protein>
<comment type="caution">
    <text evidence="1">The sequence shown here is derived from an EMBL/GenBank/DDBJ whole genome shotgun (WGS) entry which is preliminary data.</text>
</comment>
<proteinExistence type="predicted"/>
<dbReference type="Pfam" id="PF03864">
    <property type="entry name" value="Phage_cap_E"/>
    <property type="match status" value="1"/>
</dbReference>
<name>A0A562SYB6_CHIJA</name>
<dbReference type="Proteomes" id="UP000316778">
    <property type="component" value="Unassembled WGS sequence"/>
</dbReference>
<sequence>MAKLKSIFGTYADNMQLMIDRSQDRFAQTWFQRYFAWAPPQMSLTYTSVIGASRIEAAASVVNRDSQTPLRARGQLSKLSGQIPAIKEMFKMTEEDYRDYLVMQQMPVSDTVRRDQMLDFIFNDVLKVGNAAMKRLDYLTLEGLSTGKITLTTLNNPDGLVLDTALDLLMPSTNQKQAAVSWDSPSTATPITDFQTVKKAATDLGRSVVKVLMSNALFLKFIKTQEVIDTMKGYYYGPKPGGSFSPVAITTLDSINTFLQAAGLPIIEIVDEVVGIEKDGIITPTRPFNENNAVFVPAGQLGTIKNALAIEEAKPVAGVSYATYQRALISKWSQNEPFGEWTKSELNAFPSFDSMDGIFLLEAVYA</sequence>
<accession>A0A562SYB6</accession>